<evidence type="ECO:0000313" key="3">
    <source>
        <dbReference type="Proteomes" id="UP000235371"/>
    </source>
</evidence>
<dbReference type="InParanoid" id="A0A2J6SGB8"/>
<protein>
    <recommendedName>
        <fullName evidence="4">C2H2-type domain-containing protein</fullName>
    </recommendedName>
</protein>
<evidence type="ECO:0008006" key="4">
    <source>
        <dbReference type="Google" id="ProtNLM"/>
    </source>
</evidence>
<dbReference type="InterPro" id="IPR036236">
    <property type="entry name" value="Znf_C2H2_sf"/>
</dbReference>
<keyword evidence="3" id="KW-1185">Reference proteome</keyword>
<feature type="region of interest" description="Disordered" evidence="1">
    <location>
        <begin position="58"/>
        <end position="86"/>
    </location>
</feature>
<dbReference type="RefSeq" id="XP_024726726.1">
    <property type="nucleotide sequence ID" value="XM_024871592.1"/>
</dbReference>
<accession>A0A2J6SGB8</accession>
<gene>
    <name evidence="2" type="ORF">K444DRAFT_283809</name>
</gene>
<reference evidence="2 3" key="1">
    <citation type="submission" date="2016-04" db="EMBL/GenBank/DDBJ databases">
        <title>A degradative enzymes factory behind the ericoid mycorrhizal symbiosis.</title>
        <authorList>
            <consortium name="DOE Joint Genome Institute"/>
            <person name="Martino E."/>
            <person name="Morin E."/>
            <person name="Grelet G."/>
            <person name="Kuo A."/>
            <person name="Kohler A."/>
            <person name="Daghino S."/>
            <person name="Barry K."/>
            <person name="Choi C."/>
            <person name="Cichocki N."/>
            <person name="Clum A."/>
            <person name="Copeland A."/>
            <person name="Hainaut M."/>
            <person name="Haridas S."/>
            <person name="Labutti K."/>
            <person name="Lindquist E."/>
            <person name="Lipzen A."/>
            <person name="Khouja H.-R."/>
            <person name="Murat C."/>
            <person name="Ohm R."/>
            <person name="Olson A."/>
            <person name="Spatafora J."/>
            <person name="Veneault-Fourrey C."/>
            <person name="Henrissat B."/>
            <person name="Grigoriev I."/>
            <person name="Martin F."/>
            <person name="Perotto S."/>
        </authorList>
    </citation>
    <scope>NUCLEOTIDE SEQUENCE [LARGE SCALE GENOMIC DNA]</scope>
    <source>
        <strain evidence="2 3">E</strain>
    </source>
</reference>
<organism evidence="2 3">
    <name type="scientific">Hyaloscypha bicolor E</name>
    <dbReference type="NCBI Taxonomy" id="1095630"/>
    <lineage>
        <taxon>Eukaryota</taxon>
        <taxon>Fungi</taxon>
        <taxon>Dikarya</taxon>
        <taxon>Ascomycota</taxon>
        <taxon>Pezizomycotina</taxon>
        <taxon>Leotiomycetes</taxon>
        <taxon>Helotiales</taxon>
        <taxon>Hyaloscyphaceae</taxon>
        <taxon>Hyaloscypha</taxon>
        <taxon>Hyaloscypha bicolor</taxon>
    </lineage>
</organism>
<dbReference type="Proteomes" id="UP000235371">
    <property type="component" value="Unassembled WGS sequence"/>
</dbReference>
<dbReference type="OrthoDB" id="8016097at2759"/>
<dbReference type="SUPFAM" id="SSF57667">
    <property type="entry name" value="beta-beta-alpha zinc fingers"/>
    <property type="match status" value="1"/>
</dbReference>
<sequence length="180" mass="20481">MDVTPPVDETSLPLSERILHQNKIIEPDYRMREKDFQRGRKRALNELLLTNDSKVNRRSRRFLGDQESQTPSRWSLAPETPRTGTQDIASQQLADPFELPVLPSIEHFESVLHPRFTPQPQPGSLSSSITPRALKPLKCGSCKKQYTSRTGLKYHQEHAKSAECRQGEGNVSHGEFTCDM</sequence>
<evidence type="ECO:0000313" key="2">
    <source>
        <dbReference type="EMBL" id="PMD49822.1"/>
    </source>
</evidence>
<proteinExistence type="predicted"/>
<dbReference type="GeneID" id="36579674"/>
<dbReference type="AlphaFoldDB" id="A0A2J6SGB8"/>
<name>A0A2J6SGB8_9HELO</name>
<dbReference type="EMBL" id="KZ613919">
    <property type="protein sequence ID" value="PMD49822.1"/>
    <property type="molecule type" value="Genomic_DNA"/>
</dbReference>
<evidence type="ECO:0000256" key="1">
    <source>
        <dbReference type="SAM" id="MobiDB-lite"/>
    </source>
</evidence>